<name>A0ABS6BWF1_9CLOT</name>
<accession>A0ABS6BWF1</accession>
<keyword evidence="3" id="KW-1185">Reference proteome</keyword>
<evidence type="ECO:0000256" key="1">
    <source>
        <dbReference type="SAM" id="Phobius"/>
    </source>
</evidence>
<proteinExistence type="predicted"/>
<keyword evidence="1" id="KW-1133">Transmembrane helix</keyword>
<evidence type="ECO:0000313" key="3">
    <source>
        <dbReference type="Proteomes" id="UP000776252"/>
    </source>
</evidence>
<protein>
    <submittedName>
        <fullName evidence="2">Uncharacterized protein</fullName>
    </submittedName>
</protein>
<comment type="caution">
    <text evidence="2">The sequence shown here is derived from an EMBL/GenBank/DDBJ whole genome shotgun (WGS) entry which is preliminary data.</text>
</comment>
<feature type="transmembrane region" description="Helical" evidence="1">
    <location>
        <begin position="31"/>
        <end position="51"/>
    </location>
</feature>
<reference evidence="2 3" key="1">
    <citation type="submission" date="2021-06" db="EMBL/GenBank/DDBJ databases">
        <title>Clostridia strains as spoilage organisms.</title>
        <authorList>
            <person name="Wambui J."/>
            <person name="Stephan R."/>
            <person name="Stevens M.J.A."/>
        </authorList>
    </citation>
    <scope>NUCLEOTIDE SEQUENCE [LARGE SCALE GENOMIC DNA]</scope>
    <source>
        <strain evidence="2 3">DSM 14204</strain>
    </source>
</reference>
<gene>
    <name evidence="2" type="ORF">KPL37_13775</name>
</gene>
<dbReference type="EMBL" id="JAHLDV010000036">
    <property type="protein sequence ID" value="MBU3160810.1"/>
    <property type="molecule type" value="Genomic_DNA"/>
</dbReference>
<feature type="transmembrane region" description="Helical" evidence="1">
    <location>
        <begin position="57"/>
        <end position="74"/>
    </location>
</feature>
<organism evidence="2 3">
    <name type="scientific">Clostridium frigoris</name>
    <dbReference type="NCBI Taxonomy" id="205327"/>
    <lineage>
        <taxon>Bacteria</taxon>
        <taxon>Bacillati</taxon>
        <taxon>Bacillota</taxon>
        <taxon>Clostridia</taxon>
        <taxon>Eubacteriales</taxon>
        <taxon>Clostridiaceae</taxon>
        <taxon>Clostridium</taxon>
    </lineage>
</organism>
<dbReference type="Proteomes" id="UP000776252">
    <property type="component" value="Unassembled WGS sequence"/>
</dbReference>
<dbReference type="RefSeq" id="WP_216150277.1">
    <property type="nucleotide sequence ID" value="NZ_JAHLDV010000036.1"/>
</dbReference>
<keyword evidence="1" id="KW-0472">Membrane</keyword>
<evidence type="ECO:0000313" key="2">
    <source>
        <dbReference type="EMBL" id="MBU3160810.1"/>
    </source>
</evidence>
<sequence length="86" mass="9922">MRNIISIICFLILAVFLFKDYLRDKRIYKILGIFLAFILIVSRTSFLSGISKTSEDSLMGIVAILTISIFYLLIKDIKEKRNSKKS</sequence>
<feature type="transmembrane region" description="Helical" evidence="1">
    <location>
        <begin position="5"/>
        <end position="22"/>
    </location>
</feature>
<keyword evidence="1" id="KW-0812">Transmembrane</keyword>